<dbReference type="Gene3D" id="1.20.58.2200">
    <property type="match status" value="1"/>
</dbReference>
<feature type="signal peptide" evidence="2">
    <location>
        <begin position="1"/>
        <end position="41"/>
    </location>
</feature>
<dbReference type="InterPro" id="IPR020011">
    <property type="entry name" value="FimV_C"/>
</dbReference>
<dbReference type="InterPro" id="IPR038440">
    <property type="entry name" value="FimV_C_sf"/>
</dbReference>
<sequence length="932" mass="92469">MTVRHAYRRAIARSRVCRFAAAASLAFVLGGLGGGATGAQAATVDAASAPAGASAPLAAGSQYSIHPGQSLNDVAIAATQSHDRATLARASKALFDANPNAFMSHDPSRLRLGSVLTIPALDATGAAIVASDAAGASAPSGAAASSAVAASSSSSAASPATAATATAASTAVSAASQPASGQANAASAAMQAAPAVSGLASAAVQASSATAAGAGVSAPLAGSGAAMAASGAVSGAASAPAGVSSTAVAPSASQTVGAHVWTGSIQPATGASVASAASASATLPVTPSSAPQALQAPTQVSSLQQLLALKSRVLLELQKHGIGGKPAQPAPASGPATVESSPAVVASGTHVQSTGAVASSHTQSGGFDLSPVNLGFAAAIGAAAVALLAALGMRRRKSRVTSAEVAGASETEAVAGPETVLARDNFAPHDEIGTSDPVVAGGYAAREAAAGEAAAREEAATREAVEREAAAQQAVEREAAAREAAAHEEAAAREAAEREAAAHQAAEREAAAREAAAHEEAAARELADREATARQIAEHEAAAHDAASHEEAASHEVEEHEAAARKSAESEAAPYEPADHTSAPFSFEDTTASADHAPVIEPGTDVLRPDQFHPAIEHPIHPAPAGPNQWTEPAAHPSEESVAEEPPLERNEPPHPQMDFGAPAPLGEPQAGSPFGQHPAEPSLDHAGAPQPLPSPPQLEPEWGEPLTPEASEPVPHGESLSPEAFSPSAHEQPSAPETFEQAPQVEENASPAEQPLSDAPSEPAAASSFPRDAVDAFGSLDMALPPRTEPVSPATPVTPPASLSTQPVVEPVITAQHAFMHGSAGSLPVAEEIAAGTAGPAAVAGLGAAGFGALNLDFDLELPPSPAQPLPSFTPHDLVRIARNKLDLASEYIELGDLAGARALIQEVIDTNDAATRSEARALLSTLRPLS</sequence>
<dbReference type="AlphaFoldDB" id="A0A1N6JJG5"/>
<dbReference type="NCBIfam" id="TIGR03504">
    <property type="entry name" value="FimV_Cterm"/>
    <property type="match status" value="1"/>
</dbReference>
<feature type="chain" id="PRO_5012478385" evidence="2">
    <location>
        <begin position="42"/>
        <end position="932"/>
    </location>
</feature>
<name>A0A1N6JJG5_9BURK</name>
<proteinExistence type="predicted"/>
<evidence type="ECO:0000313" key="3">
    <source>
        <dbReference type="EMBL" id="SIO44383.1"/>
    </source>
</evidence>
<feature type="region of interest" description="Disordered" evidence="1">
    <location>
        <begin position="615"/>
        <end position="769"/>
    </location>
</feature>
<gene>
    <name evidence="3" type="ORF">SAMN05444168_4518</name>
</gene>
<feature type="compositionally biased region" description="Basic and acidic residues" evidence="1">
    <location>
        <begin position="470"/>
        <end position="569"/>
    </location>
</feature>
<accession>A0A1N6JJG5</accession>
<dbReference type="RefSeq" id="WP_074266607.1">
    <property type="nucleotide sequence ID" value="NZ_FSRM01000002.1"/>
</dbReference>
<evidence type="ECO:0000256" key="2">
    <source>
        <dbReference type="SAM" id="SignalP"/>
    </source>
</evidence>
<feature type="compositionally biased region" description="Low complexity" evidence="1">
    <location>
        <begin position="756"/>
        <end position="769"/>
    </location>
</feature>
<reference evidence="3 4" key="1">
    <citation type="submission" date="2016-11" db="EMBL/GenBank/DDBJ databases">
        <authorList>
            <person name="Jaros S."/>
            <person name="Januszkiewicz K."/>
            <person name="Wedrychowicz H."/>
        </authorList>
    </citation>
    <scope>NUCLEOTIDE SEQUENCE [LARGE SCALE GENOMIC DNA]</scope>
    <source>
        <strain evidence="3 4">GAS86</strain>
    </source>
</reference>
<evidence type="ECO:0000256" key="1">
    <source>
        <dbReference type="SAM" id="MobiDB-lite"/>
    </source>
</evidence>
<feature type="region of interest" description="Disordered" evidence="1">
    <location>
        <begin position="470"/>
        <end position="586"/>
    </location>
</feature>
<feature type="region of interest" description="Disordered" evidence="1">
    <location>
        <begin position="323"/>
        <end position="347"/>
    </location>
</feature>
<dbReference type="EMBL" id="FSRM01000002">
    <property type="protein sequence ID" value="SIO44383.1"/>
    <property type="molecule type" value="Genomic_DNA"/>
</dbReference>
<dbReference type="Proteomes" id="UP000184693">
    <property type="component" value="Unassembled WGS sequence"/>
</dbReference>
<dbReference type="OrthoDB" id="9129375at2"/>
<evidence type="ECO:0000313" key="4">
    <source>
        <dbReference type="Proteomes" id="UP000184693"/>
    </source>
</evidence>
<organism evidence="3 4">
    <name type="scientific">Paraburkholderia phenazinium</name>
    <dbReference type="NCBI Taxonomy" id="60549"/>
    <lineage>
        <taxon>Bacteria</taxon>
        <taxon>Pseudomonadati</taxon>
        <taxon>Pseudomonadota</taxon>
        <taxon>Betaproteobacteria</taxon>
        <taxon>Burkholderiales</taxon>
        <taxon>Burkholderiaceae</taxon>
        <taxon>Paraburkholderia</taxon>
    </lineage>
</organism>
<feature type="region of interest" description="Disordered" evidence="1">
    <location>
        <begin position="783"/>
        <end position="805"/>
    </location>
</feature>
<keyword evidence="2" id="KW-0732">Signal</keyword>
<protein>
    <submittedName>
        <fullName evidence="3">FimV C-terminal domain-containing protein</fullName>
    </submittedName>
</protein>